<name>A0A7K4JI84_GEOCA</name>
<dbReference type="Proteomes" id="UP000531151">
    <property type="component" value="Unassembled WGS sequence"/>
</dbReference>
<feature type="non-terminal residue" evidence="2">
    <location>
        <position position="1"/>
    </location>
</feature>
<gene>
    <name evidence="2" type="primary">Rfx8</name>
    <name evidence="2" type="ORF">GEOCAL_R13195</name>
</gene>
<dbReference type="Pfam" id="PF25340">
    <property type="entry name" value="BCD_RFX"/>
    <property type="match status" value="1"/>
</dbReference>
<feature type="domain" description="RFX1-4/6/8-like BCD" evidence="1">
    <location>
        <begin position="1"/>
        <end position="123"/>
    </location>
</feature>
<keyword evidence="3" id="KW-1185">Reference proteome</keyword>
<accession>A0A7K4JI84</accession>
<dbReference type="AlphaFoldDB" id="A0A7K4JI84"/>
<feature type="non-terminal residue" evidence="2">
    <location>
        <position position="123"/>
    </location>
</feature>
<reference evidence="2 3" key="1">
    <citation type="submission" date="2019-09" db="EMBL/GenBank/DDBJ databases">
        <title>Bird 10,000 Genomes (B10K) Project - Family phase.</title>
        <authorList>
            <person name="Zhang G."/>
        </authorList>
    </citation>
    <scope>NUCLEOTIDE SEQUENCE [LARGE SCALE GENOMIC DNA]</scope>
    <source>
        <strain evidence="2">B10K-CU-031-07</strain>
        <tissue evidence="2">Muscle</tissue>
    </source>
</reference>
<dbReference type="EMBL" id="VWPV01026412">
    <property type="protein sequence ID" value="NWH65034.1"/>
    <property type="molecule type" value="Genomic_DNA"/>
</dbReference>
<organism evidence="2 3">
    <name type="scientific">Geococcyx californianus</name>
    <name type="common">Greater roadrunner</name>
    <name type="synonym">Saurothera californiana</name>
    <dbReference type="NCBI Taxonomy" id="8947"/>
    <lineage>
        <taxon>Eukaryota</taxon>
        <taxon>Metazoa</taxon>
        <taxon>Chordata</taxon>
        <taxon>Craniata</taxon>
        <taxon>Vertebrata</taxon>
        <taxon>Euteleostomi</taxon>
        <taxon>Archelosauria</taxon>
        <taxon>Archosauria</taxon>
        <taxon>Dinosauria</taxon>
        <taxon>Saurischia</taxon>
        <taxon>Theropoda</taxon>
        <taxon>Coelurosauria</taxon>
        <taxon>Aves</taxon>
        <taxon>Neognathae</taxon>
        <taxon>Neoaves</taxon>
        <taxon>Otidimorphae</taxon>
        <taxon>Cuculiformes</taxon>
        <taxon>Neomorphidae</taxon>
        <taxon>Geococcyx</taxon>
    </lineage>
</organism>
<evidence type="ECO:0000313" key="2">
    <source>
        <dbReference type="EMBL" id="NWH65034.1"/>
    </source>
</evidence>
<dbReference type="InterPro" id="IPR057321">
    <property type="entry name" value="RFX1-4/6/8-like_BCD"/>
</dbReference>
<evidence type="ECO:0000313" key="3">
    <source>
        <dbReference type="Proteomes" id="UP000531151"/>
    </source>
</evidence>
<dbReference type="OrthoDB" id="10056949at2759"/>
<comment type="caution">
    <text evidence="2">The sequence shown here is derived from an EMBL/GenBank/DDBJ whole genome shotgun (WGS) entry which is preliminary data.</text>
</comment>
<protein>
    <submittedName>
        <fullName evidence="2">RFX8 protein</fullName>
    </submittedName>
</protein>
<sequence length="123" mass="13765">TMKIILNSKSKVTVLRSSLYVVINHGLLEVPGNSFQTKCKNPEELQNNIGLKCLNDLLPLLAPYTDIRLLLNCVSLNLQAFVIQPSKSKEEFRKLASDFQLKWNFLLNAVSKAVILNCGESFG</sequence>
<proteinExistence type="predicted"/>
<evidence type="ECO:0000259" key="1">
    <source>
        <dbReference type="Pfam" id="PF25340"/>
    </source>
</evidence>